<dbReference type="Proteomes" id="UP001152320">
    <property type="component" value="Chromosome 3"/>
</dbReference>
<reference evidence="1" key="1">
    <citation type="submission" date="2021-10" db="EMBL/GenBank/DDBJ databases">
        <title>Tropical sea cucumber genome reveals ecological adaptation and Cuvierian tubules defense mechanism.</title>
        <authorList>
            <person name="Chen T."/>
        </authorList>
    </citation>
    <scope>NUCLEOTIDE SEQUENCE</scope>
    <source>
        <strain evidence="1">Nanhai2018</strain>
        <tissue evidence="1">Muscle</tissue>
    </source>
</reference>
<keyword evidence="2" id="KW-1185">Reference proteome</keyword>
<sequence>MMRRNSNYLSKDIVVRLYKYLVGPEYAFQAWNSYFAKDKDVLEKVKKRALRLIQTFRGLTYQGTLRNLDLTSLELRSDLIFEVVNGFERLSFKDFFKFSDVTHTQGAIVLKWRKGIESKRNFFSRRFVNAGEIIDCLSVMT</sequence>
<dbReference type="AlphaFoldDB" id="A0A9Q1CGS6"/>
<dbReference type="EMBL" id="JAIZAY010000003">
    <property type="protein sequence ID" value="KAJ8044453.1"/>
    <property type="molecule type" value="Genomic_DNA"/>
</dbReference>
<evidence type="ECO:0000313" key="2">
    <source>
        <dbReference type="Proteomes" id="UP001152320"/>
    </source>
</evidence>
<accession>A0A9Q1CGS6</accession>
<proteinExistence type="predicted"/>
<organism evidence="1 2">
    <name type="scientific">Holothuria leucospilota</name>
    <name type="common">Black long sea cucumber</name>
    <name type="synonym">Mertensiothuria leucospilota</name>
    <dbReference type="NCBI Taxonomy" id="206669"/>
    <lineage>
        <taxon>Eukaryota</taxon>
        <taxon>Metazoa</taxon>
        <taxon>Echinodermata</taxon>
        <taxon>Eleutherozoa</taxon>
        <taxon>Echinozoa</taxon>
        <taxon>Holothuroidea</taxon>
        <taxon>Aspidochirotacea</taxon>
        <taxon>Aspidochirotida</taxon>
        <taxon>Holothuriidae</taxon>
        <taxon>Holothuria</taxon>
    </lineage>
</organism>
<evidence type="ECO:0000313" key="1">
    <source>
        <dbReference type="EMBL" id="KAJ8044453.1"/>
    </source>
</evidence>
<name>A0A9Q1CGS6_HOLLE</name>
<protein>
    <submittedName>
        <fullName evidence="1">Uncharacterized protein</fullName>
    </submittedName>
</protein>
<comment type="caution">
    <text evidence="1">The sequence shown here is derived from an EMBL/GenBank/DDBJ whole genome shotgun (WGS) entry which is preliminary data.</text>
</comment>
<gene>
    <name evidence="1" type="ORF">HOLleu_07209</name>
</gene>